<dbReference type="EMBL" id="BKCJ011874365">
    <property type="protein sequence ID" value="GFD60165.1"/>
    <property type="molecule type" value="Genomic_DNA"/>
</dbReference>
<feature type="compositionally biased region" description="Polar residues" evidence="1">
    <location>
        <begin position="50"/>
        <end position="64"/>
    </location>
</feature>
<accession>A0A699XJQ9</accession>
<feature type="region of interest" description="Disordered" evidence="1">
    <location>
        <begin position="34"/>
        <end position="80"/>
    </location>
</feature>
<feature type="non-terminal residue" evidence="2">
    <location>
        <position position="80"/>
    </location>
</feature>
<gene>
    <name evidence="2" type="ORF">Tci_932134</name>
</gene>
<feature type="compositionally biased region" description="Acidic residues" evidence="1">
    <location>
        <begin position="66"/>
        <end position="80"/>
    </location>
</feature>
<evidence type="ECO:0000313" key="2">
    <source>
        <dbReference type="EMBL" id="GFD60165.1"/>
    </source>
</evidence>
<name>A0A699XJQ9_TANCI</name>
<proteinExistence type="predicted"/>
<sequence>MKATDLARYLRQIYGSGAIKEEAAAKVAPGLRTATLSSLNGSGSTTSASQVTGGMSTAQSATPTSDESEEDADSDSSDSA</sequence>
<protein>
    <submittedName>
        <fullName evidence="2">Uncharacterized protein</fullName>
    </submittedName>
</protein>
<reference evidence="2" key="1">
    <citation type="journal article" date="2019" name="Sci. Rep.">
        <title>Draft genome of Tanacetum cinerariifolium, the natural source of mosquito coil.</title>
        <authorList>
            <person name="Yamashiro T."/>
            <person name="Shiraishi A."/>
            <person name="Satake H."/>
            <person name="Nakayama K."/>
        </authorList>
    </citation>
    <scope>NUCLEOTIDE SEQUENCE</scope>
</reference>
<organism evidence="2">
    <name type="scientific">Tanacetum cinerariifolium</name>
    <name type="common">Dalmatian daisy</name>
    <name type="synonym">Chrysanthemum cinerariifolium</name>
    <dbReference type="NCBI Taxonomy" id="118510"/>
    <lineage>
        <taxon>Eukaryota</taxon>
        <taxon>Viridiplantae</taxon>
        <taxon>Streptophyta</taxon>
        <taxon>Embryophyta</taxon>
        <taxon>Tracheophyta</taxon>
        <taxon>Spermatophyta</taxon>
        <taxon>Magnoliopsida</taxon>
        <taxon>eudicotyledons</taxon>
        <taxon>Gunneridae</taxon>
        <taxon>Pentapetalae</taxon>
        <taxon>asterids</taxon>
        <taxon>campanulids</taxon>
        <taxon>Asterales</taxon>
        <taxon>Asteraceae</taxon>
        <taxon>Asteroideae</taxon>
        <taxon>Anthemideae</taxon>
        <taxon>Anthemidinae</taxon>
        <taxon>Tanacetum</taxon>
    </lineage>
</organism>
<evidence type="ECO:0000256" key="1">
    <source>
        <dbReference type="SAM" id="MobiDB-lite"/>
    </source>
</evidence>
<comment type="caution">
    <text evidence="2">The sequence shown here is derived from an EMBL/GenBank/DDBJ whole genome shotgun (WGS) entry which is preliminary data.</text>
</comment>
<feature type="compositionally biased region" description="Low complexity" evidence="1">
    <location>
        <begin position="34"/>
        <end position="49"/>
    </location>
</feature>
<dbReference type="AlphaFoldDB" id="A0A699XJQ9"/>